<feature type="non-terminal residue" evidence="2">
    <location>
        <position position="310"/>
    </location>
</feature>
<organism evidence="2 3">
    <name type="scientific">Rhizoctonia solani AG-3 Rhs1AP</name>
    <dbReference type="NCBI Taxonomy" id="1086054"/>
    <lineage>
        <taxon>Eukaryota</taxon>
        <taxon>Fungi</taxon>
        <taxon>Dikarya</taxon>
        <taxon>Basidiomycota</taxon>
        <taxon>Agaricomycotina</taxon>
        <taxon>Agaricomycetes</taxon>
        <taxon>Cantharellales</taxon>
        <taxon>Ceratobasidiaceae</taxon>
        <taxon>Rhizoctonia</taxon>
    </lineage>
</organism>
<dbReference type="Proteomes" id="UP000030108">
    <property type="component" value="Unassembled WGS sequence"/>
</dbReference>
<dbReference type="AlphaFoldDB" id="X8IWQ3"/>
<dbReference type="OrthoDB" id="3265803at2759"/>
<feature type="compositionally biased region" description="Polar residues" evidence="1">
    <location>
        <begin position="99"/>
        <end position="120"/>
    </location>
</feature>
<accession>X8IWQ3</accession>
<feature type="region of interest" description="Disordered" evidence="1">
    <location>
        <begin position="99"/>
        <end position="177"/>
    </location>
</feature>
<dbReference type="EMBL" id="JATN01000322">
    <property type="protein sequence ID" value="EUC53456.1"/>
    <property type="molecule type" value="Genomic_DNA"/>
</dbReference>
<name>X8IWQ3_9AGAM</name>
<evidence type="ECO:0000256" key="1">
    <source>
        <dbReference type="SAM" id="MobiDB-lite"/>
    </source>
</evidence>
<feature type="compositionally biased region" description="Polar residues" evidence="1">
    <location>
        <begin position="154"/>
        <end position="163"/>
    </location>
</feature>
<feature type="region of interest" description="Disordered" evidence="1">
    <location>
        <begin position="1"/>
        <end position="37"/>
    </location>
</feature>
<evidence type="ECO:0000313" key="3">
    <source>
        <dbReference type="Proteomes" id="UP000030108"/>
    </source>
</evidence>
<gene>
    <name evidence="2" type="ORF">RSOL_001230</name>
</gene>
<reference evidence="3" key="1">
    <citation type="journal article" date="2014" name="Genome Announc.">
        <title>Draft genome sequence of the plant-pathogenic soil fungus Rhizoctonia solani anastomosis group 3 strain Rhs1AP.</title>
        <authorList>
            <person name="Cubeta M.A."/>
            <person name="Thomas E."/>
            <person name="Dean R.A."/>
            <person name="Jabaji S."/>
            <person name="Neate S.M."/>
            <person name="Tavantzis S."/>
            <person name="Toda T."/>
            <person name="Vilgalys R."/>
            <person name="Bharathan N."/>
            <person name="Fedorova-Abrams N."/>
            <person name="Pakala S.B."/>
            <person name="Pakala S.M."/>
            <person name="Zafar N."/>
            <person name="Joardar V."/>
            <person name="Losada L."/>
            <person name="Nierman W.C."/>
        </authorList>
    </citation>
    <scope>NUCLEOTIDE SEQUENCE [LARGE SCALE GENOMIC DNA]</scope>
    <source>
        <strain evidence="3">AG-3</strain>
    </source>
</reference>
<sequence length="310" mass="34315">MDDHHHLTTSPPLTPRKRARRNAEELSSAPASIISPPTDLSYRVGKTRHTLVTLLNNFTEDMNEDTSLSHAQVVNGYSCIRLTLTDMLRFVDSTCKSFTDSDPSLLDQSPTLEKQTQTDDLQLITPGSEDPLPTLLPGPTEEHLPTTPVRTYASVATSHQPRQAHSRPPLPSHKGKSMAAKSLNPVRLIVQLKHEPSLPIRDLPAPTLFRQLMETCATVPNAPIPLGVHWNQKGNLIVAFPAGTSRTAIKKLHPNICLLTGAKDTPTLRFDVPWRRIHLASIRARDHPDQPVASNEELRLTLQLNPAIKP</sequence>
<proteinExistence type="predicted"/>
<evidence type="ECO:0000313" key="2">
    <source>
        <dbReference type="EMBL" id="EUC53456.1"/>
    </source>
</evidence>
<comment type="caution">
    <text evidence="2">The sequence shown here is derived from an EMBL/GenBank/DDBJ whole genome shotgun (WGS) entry which is preliminary data.</text>
</comment>
<feature type="compositionally biased region" description="Low complexity" evidence="1">
    <location>
        <begin position="27"/>
        <end position="37"/>
    </location>
</feature>
<protein>
    <submittedName>
        <fullName evidence="2">Uncharacterized protein</fullName>
    </submittedName>
</protein>